<dbReference type="EMBL" id="JAFEKC020000015">
    <property type="protein sequence ID" value="KAK0510384.1"/>
    <property type="molecule type" value="Genomic_DNA"/>
</dbReference>
<comment type="caution">
    <text evidence="3">The sequence shown here is derived from an EMBL/GenBank/DDBJ whole genome shotgun (WGS) entry which is preliminary data.</text>
</comment>
<proteinExistence type="predicted"/>
<dbReference type="CDD" id="cd04301">
    <property type="entry name" value="NAT_SF"/>
    <property type="match status" value="1"/>
</dbReference>
<feature type="compositionally biased region" description="Basic and acidic residues" evidence="1">
    <location>
        <begin position="106"/>
        <end position="117"/>
    </location>
</feature>
<dbReference type="InterPro" id="IPR000182">
    <property type="entry name" value="GNAT_dom"/>
</dbReference>
<sequence>MSMRAAQASDLDAITWISVAATPADPLCDYRYPYREQYPEDFQQFSRIRLSEFLAEAATGLILIMVYEALSMEDPSIRKVISYAIWELPKGHVERPQTTTLSEVGKQSDGKPKDRFERRDANPARLAAFRAGISGAKKAMFDDKYGADKHIYLSLLNTHPDYQGQGAGKTLCQWGLEKAKREGWTVTLFSSPMGKRLYAKLGFRDVGSFRTQVEGEAEFLDISAMVLEESSL</sequence>
<keyword evidence="4" id="KW-1185">Reference proteome</keyword>
<gene>
    <name evidence="3" type="ORF">JMJ35_006816</name>
</gene>
<dbReference type="InterPro" id="IPR052523">
    <property type="entry name" value="Trichothecene_AcTrans"/>
</dbReference>
<dbReference type="PANTHER" id="PTHR42791">
    <property type="entry name" value="GNAT FAMILY ACETYLTRANSFERASE"/>
    <property type="match status" value="1"/>
</dbReference>
<dbReference type="Gene3D" id="3.40.630.30">
    <property type="match status" value="1"/>
</dbReference>
<evidence type="ECO:0000313" key="4">
    <source>
        <dbReference type="Proteomes" id="UP001166286"/>
    </source>
</evidence>
<dbReference type="PROSITE" id="PS51186">
    <property type="entry name" value="GNAT"/>
    <property type="match status" value="1"/>
</dbReference>
<organism evidence="3 4">
    <name type="scientific">Cladonia borealis</name>
    <dbReference type="NCBI Taxonomy" id="184061"/>
    <lineage>
        <taxon>Eukaryota</taxon>
        <taxon>Fungi</taxon>
        <taxon>Dikarya</taxon>
        <taxon>Ascomycota</taxon>
        <taxon>Pezizomycotina</taxon>
        <taxon>Lecanoromycetes</taxon>
        <taxon>OSLEUM clade</taxon>
        <taxon>Lecanoromycetidae</taxon>
        <taxon>Lecanorales</taxon>
        <taxon>Lecanorineae</taxon>
        <taxon>Cladoniaceae</taxon>
        <taxon>Cladonia</taxon>
    </lineage>
</organism>
<dbReference type="Proteomes" id="UP001166286">
    <property type="component" value="Unassembled WGS sequence"/>
</dbReference>
<dbReference type="SUPFAM" id="SSF55729">
    <property type="entry name" value="Acyl-CoA N-acyltransferases (Nat)"/>
    <property type="match status" value="1"/>
</dbReference>
<name>A0AA39QY04_9LECA</name>
<dbReference type="Pfam" id="PF13673">
    <property type="entry name" value="Acetyltransf_10"/>
    <property type="match status" value="1"/>
</dbReference>
<evidence type="ECO:0000259" key="2">
    <source>
        <dbReference type="PROSITE" id="PS51186"/>
    </source>
</evidence>
<feature type="region of interest" description="Disordered" evidence="1">
    <location>
        <begin position="97"/>
        <end position="117"/>
    </location>
</feature>
<feature type="domain" description="N-acetyltransferase" evidence="2">
    <location>
        <begin position="83"/>
        <end position="232"/>
    </location>
</feature>
<dbReference type="InterPro" id="IPR016181">
    <property type="entry name" value="Acyl_CoA_acyltransferase"/>
</dbReference>
<accession>A0AA39QY04</accession>
<protein>
    <recommendedName>
        <fullName evidence="2">N-acetyltransferase domain-containing protein</fullName>
    </recommendedName>
</protein>
<dbReference type="AlphaFoldDB" id="A0AA39QY04"/>
<dbReference type="GO" id="GO:0016747">
    <property type="term" value="F:acyltransferase activity, transferring groups other than amino-acyl groups"/>
    <property type="evidence" value="ECO:0007669"/>
    <property type="project" value="InterPro"/>
</dbReference>
<evidence type="ECO:0000313" key="3">
    <source>
        <dbReference type="EMBL" id="KAK0510384.1"/>
    </source>
</evidence>
<reference evidence="3" key="1">
    <citation type="submission" date="2023-03" db="EMBL/GenBank/DDBJ databases">
        <title>Complete genome of Cladonia borealis.</title>
        <authorList>
            <person name="Park H."/>
        </authorList>
    </citation>
    <scope>NUCLEOTIDE SEQUENCE</scope>
    <source>
        <strain evidence="3">ANT050790</strain>
    </source>
</reference>
<evidence type="ECO:0000256" key="1">
    <source>
        <dbReference type="SAM" id="MobiDB-lite"/>
    </source>
</evidence>
<dbReference type="PANTHER" id="PTHR42791:SF2">
    <property type="entry name" value="N-ACETYLTRANSFERASE DOMAIN-CONTAINING PROTEIN"/>
    <property type="match status" value="1"/>
</dbReference>